<dbReference type="Proteomes" id="UP000484988">
    <property type="component" value="Unassembled WGS sequence"/>
</dbReference>
<keyword evidence="2" id="KW-1185">Reference proteome</keyword>
<evidence type="ECO:0000313" key="2">
    <source>
        <dbReference type="Proteomes" id="UP000484988"/>
    </source>
</evidence>
<reference evidence="1 2" key="1">
    <citation type="submission" date="2020-02" db="EMBL/GenBank/DDBJ databases">
        <title>Whole Genome Shotgun Sequence of Streptomyces sp. strain CWH03.</title>
        <authorList>
            <person name="Dohra H."/>
            <person name="Kodani S."/>
            <person name="Yamamura H."/>
        </authorList>
    </citation>
    <scope>NUCLEOTIDE SEQUENCE [LARGE SCALE GENOMIC DNA]</scope>
    <source>
        <strain evidence="1 2">CWH03</strain>
    </source>
</reference>
<gene>
    <name evidence="1" type="ORF">SCWH03_28020</name>
</gene>
<name>A0A6A0AUI5_9ACTN</name>
<comment type="caution">
    <text evidence="1">The sequence shown here is derived from an EMBL/GenBank/DDBJ whole genome shotgun (WGS) entry which is preliminary data.</text>
</comment>
<dbReference type="EMBL" id="BLLG01000006">
    <property type="protein sequence ID" value="GFH36572.1"/>
    <property type="molecule type" value="Genomic_DNA"/>
</dbReference>
<evidence type="ECO:0000313" key="1">
    <source>
        <dbReference type="EMBL" id="GFH36572.1"/>
    </source>
</evidence>
<organism evidence="1 2">
    <name type="scientific">Streptomyces pacificus</name>
    <dbReference type="NCBI Taxonomy" id="2705029"/>
    <lineage>
        <taxon>Bacteria</taxon>
        <taxon>Bacillati</taxon>
        <taxon>Actinomycetota</taxon>
        <taxon>Actinomycetes</taxon>
        <taxon>Kitasatosporales</taxon>
        <taxon>Streptomycetaceae</taxon>
        <taxon>Streptomyces</taxon>
    </lineage>
</organism>
<proteinExistence type="predicted"/>
<dbReference type="RefSeq" id="WP_173264415.1">
    <property type="nucleotide sequence ID" value="NZ_BLLG01000006.1"/>
</dbReference>
<accession>A0A6A0AUI5</accession>
<dbReference type="AlphaFoldDB" id="A0A6A0AUI5"/>
<sequence>MSPMWDDQPVHAAGICAACGLHTDNGVVTWVPRMSAADLRLIVHADPDACPPPQDLSPLSLRRL</sequence>
<protein>
    <submittedName>
        <fullName evidence="1">Uncharacterized protein</fullName>
    </submittedName>
</protein>